<gene>
    <name evidence="8" type="ORF">HID58_075352</name>
</gene>
<keyword evidence="4" id="KW-0804">Transcription</keyword>
<reference evidence="8 9" key="1">
    <citation type="submission" date="2021-05" db="EMBL/GenBank/DDBJ databases">
        <title>Genome Assembly of Synthetic Allotetraploid Brassica napus Reveals Homoeologous Exchanges between Subgenomes.</title>
        <authorList>
            <person name="Davis J.T."/>
        </authorList>
    </citation>
    <scope>NUCLEOTIDE SEQUENCE [LARGE SCALE GENOMIC DNA]</scope>
    <source>
        <strain evidence="9">cv. Da-Ae</strain>
        <tissue evidence="8">Seedling</tissue>
    </source>
</reference>
<feature type="region of interest" description="Disordered" evidence="6">
    <location>
        <begin position="757"/>
        <end position="787"/>
    </location>
</feature>
<dbReference type="PROSITE" id="PS51879">
    <property type="entry name" value="RST"/>
    <property type="match status" value="1"/>
</dbReference>
<evidence type="ECO:0000256" key="5">
    <source>
        <dbReference type="ARBA" id="ARBA00023242"/>
    </source>
</evidence>
<feature type="region of interest" description="Disordered" evidence="6">
    <location>
        <begin position="103"/>
        <end position="172"/>
    </location>
</feature>
<feature type="region of interest" description="Disordered" evidence="6">
    <location>
        <begin position="334"/>
        <end position="367"/>
    </location>
</feature>
<organism evidence="8 9">
    <name type="scientific">Brassica napus</name>
    <name type="common">Rape</name>
    <dbReference type="NCBI Taxonomy" id="3708"/>
    <lineage>
        <taxon>Eukaryota</taxon>
        <taxon>Viridiplantae</taxon>
        <taxon>Streptophyta</taxon>
        <taxon>Embryophyta</taxon>
        <taxon>Tracheophyta</taxon>
        <taxon>Spermatophyta</taxon>
        <taxon>Magnoliopsida</taxon>
        <taxon>eudicotyledons</taxon>
        <taxon>Gunneridae</taxon>
        <taxon>Pentapetalae</taxon>
        <taxon>rosids</taxon>
        <taxon>malvids</taxon>
        <taxon>Brassicales</taxon>
        <taxon>Brassicaceae</taxon>
        <taxon>Brassiceae</taxon>
        <taxon>Brassica</taxon>
    </lineage>
</organism>
<protein>
    <recommendedName>
        <fullName evidence="7">RST domain-containing protein</fullName>
    </recommendedName>
</protein>
<dbReference type="Gene3D" id="1.10.20.10">
    <property type="entry name" value="Histone, subunit A"/>
    <property type="match status" value="1"/>
</dbReference>
<feature type="compositionally biased region" description="Basic and acidic residues" evidence="6">
    <location>
        <begin position="688"/>
        <end position="734"/>
    </location>
</feature>
<comment type="caution">
    <text evidence="8">The sequence shown here is derived from an EMBL/GenBank/DDBJ whole genome shotgun (WGS) entry which is preliminary data.</text>
</comment>
<accession>A0ABQ7YJF5</accession>
<dbReference type="PANTHER" id="PTHR15138:SF25">
    <property type="entry name" value="TRANSCRIPTION INITIATION FACTOR TFIID SUBUNIT 4"/>
    <property type="match status" value="1"/>
</dbReference>
<evidence type="ECO:0000256" key="2">
    <source>
        <dbReference type="ARBA" id="ARBA00006178"/>
    </source>
</evidence>
<dbReference type="CDD" id="cd08045">
    <property type="entry name" value="HFD_TAF4"/>
    <property type="match status" value="1"/>
</dbReference>
<comment type="similarity">
    <text evidence="2">Belongs to the TAF4 family.</text>
</comment>
<feature type="compositionally biased region" description="Polar residues" evidence="6">
    <location>
        <begin position="337"/>
        <end position="346"/>
    </location>
</feature>
<evidence type="ECO:0000256" key="3">
    <source>
        <dbReference type="ARBA" id="ARBA00023015"/>
    </source>
</evidence>
<dbReference type="InterPro" id="IPR007900">
    <property type="entry name" value="TAF4_C"/>
</dbReference>
<dbReference type="EMBL" id="JAGKQM010000017">
    <property type="protein sequence ID" value="KAH0868330.1"/>
    <property type="molecule type" value="Genomic_DNA"/>
</dbReference>
<evidence type="ECO:0000256" key="4">
    <source>
        <dbReference type="ARBA" id="ARBA00023163"/>
    </source>
</evidence>
<feature type="compositionally biased region" description="Polar residues" evidence="6">
    <location>
        <begin position="146"/>
        <end position="169"/>
    </location>
</feature>
<feature type="region of interest" description="Disordered" evidence="6">
    <location>
        <begin position="688"/>
        <end position="737"/>
    </location>
</feature>
<keyword evidence="9" id="KW-1185">Reference proteome</keyword>
<evidence type="ECO:0000313" key="9">
    <source>
        <dbReference type="Proteomes" id="UP000824890"/>
    </source>
</evidence>
<keyword evidence="5" id="KW-0539">Nucleus</keyword>
<feature type="domain" description="RST" evidence="7">
    <location>
        <begin position="196"/>
        <end position="267"/>
    </location>
</feature>
<evidence type="ECO:0000256" key="6">
    <source>
        <dbReference type="SAM" id="MobiDB-lite"/>
    </source>
</evidence>
<feature type="compositionally biased region" description="Basic and acidic residues" evidence="6">
    <location>
        <begin position="757"/>
        <end position="768"/>
    </location>
</feature>
<dbReference type="Pfam" id="PF05236">
    <property type="entry name" value="TAF4"/>
    <property type="match status" value="1"/>
</dbReference>
<dbReference type="InterPro" id="IPR022003">
    <property type="entry name" value="RST"/>
</dbReference>
<dbReference type="InterPro" id="IPR009072">
    <property type="entry name" value="Histone-fold"/>
</dbReference>
<dbReference type="InterPro" id="IPR045144">
    <property type="entry name" value="TAF4"/>
</dbReference>
<evidence type="ECO:0000259" key="7">
    <source>
        <dbReference type="PROSITE" id="PS51879"/>
    </source>
</evidence>
<evidence type="ECO:0000313" key="8">
    <source>
        <dbReference type="EMBL" id="KAH0868330.1"/>
    </source>
</evidence>
<feature type="non-terminal residue" evidence="8">
    <location>
        <position position="1"/>
    </location>
</feature>
<feature type="region of interest" description="Disordered" evidence="6">
    <location>
        <begin position="438"/>
        <end position="458"/>
    </location>
</feature>
<dbReference type="Pfam" id="PF12174">
    <property type="entry name" value="RST"/>
    <property type="match status" value="1"/>
</dbReference>
<feature type="compositionally biased region" description="Low complexity" evidence="6">
    <location>
        <begin position="347"/>
        <end position="358"/>
    </location>
</feature>
<dbReference type="PANTHER" id="PTHR15138">
    <property type="entry name" value="TRANSCRIPTION INITIATION FACTOR TFIID SUBUNIT 4"/>
    <property type="match status" value="1"/>
</dbReference>
<dbReference type="Proteomes" id="UP000824890">
    <property type="component" value="Unassembled WGS sequence"/>
</dbReference>
<sequence length="859" mass="95619">IIVYIYTHPPFGCHKSNSLSNPSLLLLLAQRASSMDPSLLKLLEEDDEDESMHSKEDVDAFQASLIREIEGGNHSWSQQFAAWNNGITQDANTNKLHILESTQMKEQQQQSVLGSQDRELKPEDESPVQHNHNLPQYHLQPGGLSENPSHVPQASDLQSRNNSVSTEPENPQPLYMKLQSISVQRAHGLEQPVGSVNLGPTQLQVGELFRLLRPQVDKDRGTQLNTLFYKFKSNEVTKESFLRQARNILGERMILWAVRKLQQQVSSSFGISFLCRSLYIYVNPEVDLKIKGSVYELGNKGVKVPDGPNHCREPFTSADQSLIQSLTEGISAKKSDTCGSHDNQLHSTSSDTLSSSASVHGLHNSERPVSVNGPAMVHGGHIFPNQNNSSLPLNPAPCQGSVTKDQTMSNDQTVAHVKQKLTDQSFDQVRKPCPVVRQDVSNVPMEQRNGNPRRSDDDLLKQSSEMVLSAPTTHANFASPSVKTQLDSSTMGGNSSSRDVAFGFRFAYTPTTVASVNFSAPAATILPGTIVRTTQGQKKTLEAQGSSLPPLSKRQKLCETSLAGSDKKFNDVTELSGINLMEEERELLSSLPKKDSRVFKSLRRVVHEEEGRTILQKVPLQRKLAEIMAKSGIKHIKDDVERCLSLCVEERMRVLLSNIIRTSKQRTNPEKCRNRICITSDIRKQINEMNQKEKDEQERKHGGEEKLKNDTAKEDKRSEQVKADKEQAEKRAKAANDAALASVGGDNVFSKWKLMAEARQKPSSETRRNAKKLSGGQRLGKKNHGSPKVVRSISVKDVIAVVEKEPQMSRSTLLYRLYDRICSYVPTQDKTEKLLISKTSLSNIFVSSYSTVSDTITKS</sequence>
<keyword evidence="3" id="KW-0805">Transcription regulation</keyword>
<comment type="subcellular location">
    <subcellularLocation>
        <location evidence="1">Nucleus</location>
    </subcellularLocation>
</comment>
<feature type="region of interest" description="Disordered" evidence="6">
    <location>
        <begin position="471"/>
        <end position="494"/>
    </location>
</feature>
<feature type="compositionally biased region" description="Polar residues" evidence="6">
    <location>
        <begin position="103"/>
        <end position="114"/>
    </location>
</feature>
<proteinExistence type="inferred from homology"/>
<evidence type="ECO:0000256" key="1">
    <source>
        <dbReference type="ARBA" id="ARBA00004123"/>
    </source>
</evidence>
<name>A0ABQ7YJF5_BRANA</name>